<keyword evidence="3" id="KW-1185">Reference proteome</keyword>
<proteinExistence type="predicted"/>
<evidence type="ECO:0000313" key="2">
    <source>
        <dbReference type="EMBL" id="OCH88717.1"/>
    </source>
</evidence>
<sequence length="103" mass="10535">MSSHIFSKAYMALLVLFSLALSVQATIFVTSPASGGTCSGGSSCTVEWVDNGEAPLLSTIGPCFVGLYNGNDVLVQQIEPVDVANLHSLTFTPDPNAGPSGSG</sequence>
<dbReference type="AlphaFoldDB" id="A0A8E2AY11"/>
<evidence type="ECO:0000313" key="3">
    <source>
        <dbReference type="Proteomes" id="UP000250043"/>
    </source>
</evidence>
<dbReference type="EMBL" id="KV722445">
    <property type="protein sequence ID" value="OCH88717.1"/>
    <property type="molecule type" value="Genomic_DNA"/>
</dbReference>
<organism evidence="2 3">
    <name type="scientific">Obba rivulosa</name>
    <dbReference type="NCBI Taxonomy" id="1052685"/>
    <lineage>
        <taxon>Eukaryota</taxon>
        <taxon>Fungi</taxon>
        <taxon>Dikarya</taxon>
        <taxon>Basidiomycota</taxon>
        <taxon>Agaricomycotina</taxon>
        <taxon>Agaricomycetes</taxon>
        <taxon>Polyporales</taxon>
        <taxon>Gelatoporiaceae</taxon>
        <taxon>Obba</taxon>
    </lineage>
</organism>
<protein>
    <submittedName>
        <fullName evidence="2">Uncharacterized protein</fullName>
    </submittedName>
</protein>
<dbReference type="Proteomes" id="UP000250043">
    <property type="component" value="Unassembled WGS sequence"/>
</dbReference>
<dbReference type="OrthoDB" id="2432613at2759"/>
<name>A0A8E2AY11_9APHY</name>
<gene>
    <name evidence="2" type="ORF">OBBRIDRAFT_836368</name>
</gene>
<keyword evidence="1" id="KW-0732">Signal</keyword>
<accession>A0A8E2AY11</accession>
<reference evidence="2 3" key="1">
    <citation type="submission" date="2016-07" db="EMBL/GenBank/DDBJ databases">
        <title>Draft genome of the white-rot fungus Obba rivulosa 3A-2.</title>
        <authorList>
            <consortium name="DOE Joint Genome Institute"/>
            <person name="Miettinen O."/>
            <person name="Riley R."/>
            <person name="Acob R."/>
            <person name="Barry K."/>
            <person name="Cullen D."/>
            <person name="De Vries R."/>
            <person name="Hainaut M."/>
            <person name="Hatakka A."/>
            <person name="Henrissat B."/>
            <person name="Hilden K."/>
            <person name="Kuo R."/>
            <person name="Labutti K."/>
            <person name="Lipzen A."/>
            <person name="Makela M.R."/>
            <person name="Sandor L."/>
            <person name="Spatafora J.W."/>
            <person name="Grigoriev I.V."/>
            <person name="Hibbett D.S."/>
        </authorList>
    </citation>
    <scope>NUCLEOTIDE SEQUENCE [LARGE SCALE GENOMIC DNA]</scope>
    <source>
        <strain evidence="2 3">3A-2</strain>
    </source>
</reference>
<feature type="signal peptide" evidence="1">
    <location>
        <begin position="1"/>
        <end position="25"/>
    </location>
</feature>
<evidence type="ECO:0000256" key="1">
    <source>
        <dbReference type="SAM" id="SignalP"/>
    </source>
</evidence>
<feature type="chain" id="PRO_5034952580" evidence="1">
    <location>
        <begin position="26"/>
        <end position="103"/>
    </location>
</feature>